<comment type="caution">
    <text evidence="3">The sequence shown here is derived from an EMBL/GenBank/DDBJ whole genome shotgun (WGS) entry which is preliminary data.</text>
</comment>
<feature type="compositionally biased region" description="Polar residues" evidence="1">
    <location>
        <begin position="165"/>
        <end position="176"/>
    </location>
</feature>
<evidence type="ECO:0000256" key="1">
    <source>
        <dbReference type="SAM" id="MobiDB-lite"/>
    </source>
</evidence>
<feature type="compositionally biased region" description="Low complexity" evidence="1">
    <location>
        <begin position="142"/>
        <end position="153"/>
    </location>
</feature>
<organism evidence="3 4">
    <name type="scientific">Mycena metata</name>
    <dbReference type="NCBI Taxonomy" id="1033252"/>
    <lineage>
        <taxon>Eukaryota</taxon>
        <taxon>Fungi</taxon>
        <taxon>Dikarya</taxon>
        <taxon>Basidiomycota</taxon>
        <taxon>Agaricomycotina</taxon>
        <taxon>Agaricomycetes</taxon>
        <taxon>Agaricomycetidae</taxon>
        <taxon>Agaricales</taxon>
        <taxon>Marasmiineae</taxon>
        <taxon>Mycenaceae</taxon>
        <taxon>Mycena</taxon>
    </lineage>
</organism>
<dbReference type="EMBL" id="JARKIB010000193">
    <property type="protein sequence ID" value="KAJ7725538.1"/>
    <property type="molecule type" value="Genomic_DNA"/>
</dbReference>
<evidence type="ECO:0000313" key="3">
    <source>
        <dbReference type="EMBL" id="KAJ7725538.1"/>
    </source>
</evidence>
<accession>A0AAD7MNI2</accession>
<reference evidence="3" key="1">
    <citation type="submission" date="2023-03" db="EMBL/GenBank/DDBJ databases">
        <title>Massive genome expansion in bonnet fungi (Mycena s.s.) driven by repeated elements and novel gene families across ecological guilds.</title>
        <authorList>
            <consortium name="Lawrence Berkeley National Laboratory"/>
            <person name="Harder C.B."/>
            <person name="Miyauchi S."/>
            <person name="Viragh M."/>
            <person name="Kuo A."/>
            <person name="Thoen E."/>
            <person name="Andreopoulos B."/>
            <person name="Lu D."/>
            <person name="Skrede I."/>
            <person name="Drula E."/>
            <person name="Henrissat B."/>
            <person name="Morin E."/>
            <person name="Kohler A."/>
            <person name="Barry K."/>
            <person name="LaButti K."/>
            <person name="Morin E."/>
            <person name="Salamov A."/>
            <person name="Lipzen A."/>
            <person name="Mereny Z."/>
            <person name="Hegedus B."/>
            <person name="Baldrian P."/>
            <person name="Stursova M."/>
            <person name="Weitz H."/>
            <person name="Taylor A."/>
            <person name="Grigoriev I.V."/>
            <person name="Nagy L.G."/>
            <person name="Martin F."/>
            <person name="Kauserud H."/>
        </authorList>
    </citation>
    <scope>NUCLEOTIDE SEQUENCE</scope>
    <source>
        <strain evidence="3">CBHHK182m</strain>
    </source>
</reference>
<feature type="domain" description="Myb-like" evidence="2">
    <location>
        <begin position="172"/>
        <end position="243"/>
    </location>
</feature>
<dbReference type="Proteomes" id="UP001215598">
    <property type="component" value="Unassembled WGS sequence"/>
</dbReference>
<keyword evidence="4" id="KW-1185">Reference proteome</keyword>
<dbReference type="InterPro" id="IPR001005">
    <property type="entry name" value="SANT/Myb"/>
</dbReference>
<evidence type="ECO:0000259" key="2">
    <source>
        <dbReference type="PROSITE" id="PS50090"/>
    </source>
</evidence>
<name>A0AAD7MNI2_9AGAR</name>
<proteinExistence type="predicted"/>
<feature type="compositionally biased region" description="Basic and acidic residues" evidence="1">
    <location>
        <begin position="122"/>
        <end position="134"/>
    </location>
</feature>
<sequence>MAVFIDGLDESEGHDIQEEMLRAIRTSYPDQSIPLRFFVTSRPEPHLHESPLYSRGLGSFNMQQSFEDIRIRMPREYEIPRETANDQQDRADSFGNEANNAVVREQESEPGLGVDSQGKLRTPTEDRESPEKELNPFIPTHSESPSPVPSGVSNHEDQEDDGTNPALSAVQSQNARSPPWLPWHDRALITEAEKHRPFNAARGDASRNAWETLAVELLKSSTLNGTPINRTGAACRARFQKLVKAHKGDETRSLQKTGTDEEVNEHTEVVELIQARELEKDERSTASRKKADVETKAALELRDAAMKGLVRRDRLTDVAQLEGASVREKQGQRSHKYDETTSDSEKENMSDADEKPRRKRGRNQLLEIV</sequence>
<gene>
    <name evidence="3" type="ORF">B0H16DRAFT_1736055</name>
</gene>
<feature type="region of interest" description="Disordered" evidence="1">
    <location>
        <begin position="104"/>
        <end position="181"/>
    </location>
</feature>
<dbReference type="PROSITE" id="PS50090">
    <property type="entry name" value="MYB_LIKE"/>
    <property type="match status" value="1"/>
</dbReference>
<dbReference type="AlphaFoldDB" id="A0AAD7MNI2"/>
<protein>
    <recommendedName>
        <fullName evidence="2">Myb-like domain-containing protein</fullName>
    </recommendedName>
</protein>
<evidence type="ECO:0000313" key="4">
    <source>
        <dbReference type="Proteomes" id="UP001215598"/>
    </source>
</evidence>
<feature type="region of interest" description="Disordered" evidence="1">
    <location>
        <begin position="319"/>
        <end position="369"/>
    </location>
</feature>
<feature type="compositionally biased region" description="Basic and acidic residues" evidence="1">
    <location>
        <begin position="325"/>
        <end position="356"/>
    </location>
</feature>